<feature type="transmembrane region" description="Helical" evidence="1">
    <location>
        <begin position="55"/>
        <end position="74"/>
    </location>
</feature>
<feature type="transmembrane region" description="Helical" evidence="1">
    <location>
        <begin position="32"/>
        <end position="49"/>
    </location>
</feature>
<dbReference type="Proteomes" id="UP001314796">
    <property type="component" value="Unassembled WGS sequence"/>
</dbReference>
<feature type="transmembrane region" description="Helical" evidence="1">
    <location>
        <begin position="95"/>
        <end position="118"/>
    </location>
</feature>
<dbReference type="RefSeq" id="WP_204402653.1">
    <property type="nucleotide sequence ID" value="NZ_JAFBEE010000012.1"/>
</dbReference>
<feature type="transmembrane region" description="Helical" evidence="1">
    <location>
        <begin position="138"/>
        <end position="163"/>
    </location>
</feature>
<protein>
    <submittedName>
        <fullName evidence="2">Membrane protein YqgA involved in biofilm formation</fullName>
    </submittedName>
</protein>
<dbReference type="Pfam" id="PF04474">
    <property type="entry name" value="DUF554"/>
    <property type="match status" value="1"/>
</dbReference>
<feature type="transmembrane region" description="Helical" evidence="1">
    <location>
        <begin position="175"/>
        <end position="195"/>
    </location>
</feature>
<evidence type="ECO:0000256" key="1">
    <source>
        <dbReference type="SAM" id="Phobius"/>
    </source>
</evidence>
<sequence length="245" mass="25593">MMGTIVNAVAIAVGGVLGILLRKGIPDSYKTTIMQGLGLSVFVIGLSGALKSQNILLMIFSLVLGSIIGEALAIEDKLEKTGKFLEKKFSKGEGTIAKGFVIASLIYCVGAMAIVGSLESGLTGNHETLYAKSLIDGVSAIIFASTLGIGVAMSAAAVFIYQGIITLSATFIKDFLTAGVIAEMSAIGGLLIMGISSNVLEIKKIKVGNMIPAVFLPIFFPFVQPYLQKMMELVDGLFSLVGGLF</sequence>
<dbReference type="PANTHER" id="PTHR36111">
    <property type="entry name" value="INNER MEMBRANE PROTEIN-RELATED"/>
    <property type="match status" value="1"/>
</dbReference>
<dbReference type="InterPro" id="IPR007563">
    <property type="entry name" value="DUF554"/>
</dbReference>
<keyword evidence="1" id="KW-0472">Membrane</keyword>
<evidence type="ECO:0000313" key="3">
    <source>
        <dbReference type="Proteomes" id="UP001314796"/>
    </source>
</evidence>
<name>A0ABS2NR58_9FIRM</name>
<feature type="transmembrane region" description="Helical" evidence="1">
    <location>
        <begin position="6"/>
        <end position="25"/>
    </location>
</feature>
<evidence type="ECO:0000313" key="2">
    <source>
        <dbReference type="EMBL" id="MBM7615439.1"/>
    </source>
</evidence>
<dbReference type="EMBL" id="JAFBEE010000012">
    <property type="protein sequence ID" value="MBM7615439.1"/>
    <property type="molecule type" value="Genomic_DNA"/>
</dbReference>
<comment type="caution">
    <text evidence="2">The sequence shown here is derived from an EMBL/GenBank/DDBJ whole genome shotgun (WGS) entry which is preliminary data.</text>
</comment>
<keyword evidence="1" id="KW-0812">Transmembrane</keyword>
<gene>
    <name evidence="2" type="ORF">JOC73_002009</name>
</gene>
<proteinExistence type="predicted"/>
<accession>A0ABS2NR58</accession>
<feature type="transmembrane region" description="Helical" evidence="1">
    <location>
        <begin position="207"/>
        <end position="227"/>
    </location>
</feature>
<dbReference type="PANTHER" id="PTHR36111:SF2">
    <property type="entry name" value="INNER MEMBRANE PROTEIN"/>
    <property type="match status" value="1"/>
</dbReference>
<keyword evidence="3" id="KW-1185">Reference proteome</keyword>
<organism evidence="2 3">
    <name type="scientific">Alkaliphilus hydrothermalis</name>
    <dbReference type="NCBI Taxonomy" id="1482730"/>
    <lineage>
        <taxon>Bacteria</taxon>
        <taxon>Bacillati</taxon>
        <taxon>Bacillota</taxon>
        <taxon>Clostridia</taxon>
        <taxon>Peptostreptococcales</taxon>
        <taxon>Natronincolaceae</taxon>
        <taxon>Alkaliphilus</taxon>
    </lineage>
</organism>
<keyword evidence="1" id="KW-1133">Transmembrane helix</keyword>
<reference evidence="2 3" key="1">
    <citation type="submission" date="2021-01" db="EMBL/GenBank/DDBJ databases">
        <title>Genomic Encyclopedia of Type Strains, Phase IV (KMG-IV): sequencing the most valuable type-strain genomes for metagenomic binning, comparative biology and taxonomic classification.</title>
        <authorList>
            <person name="Goeker M."/>
        </authorList>
    </citation>
    <scope>NUCLEOTIDE SEQUENCE [LARGE SCALE GENOMIC DNA]</scope>
    <source>
        <strain evidence="2 3">DSM 25890</strain>
    </source>
</reference>